<dbReference type="EMBL" id="BONG01000011">
    <property type="protein sequence ID" value="GIF88862.1"/>
    <property type="molecule type" value="Genomic_DNA"/>
</dbReference>
<dbReference type="RefSeq" id="WP_191838223.1">
    <property type="nucleotide sequence ID" value="NZ_BAAALB010000003.1"/>
</dbReference>
<name>A0A8J3JPT7_9ACTN</name>
<evidence type="ECO:0000313" key="1">
    <source>
        <dbReference type="EMBL" id="GIF88862.1"/>
    </source>
</evidence>
<organism evidence="1 2">
    <name type="scientific">Catellatospora chokoriensis</name>
    <dbReference type="NCBI Taxonomy" id="310353"/>
    <lineage>
        <taxon>Bacteria</taxon>
        <taxon>Bacillati</taxon>
        <taxon>Actinomycetota</taxon>
        <taxon>Actinomycetes</taxon>
        <taxon>Micromonosporales</taxon>
        <taxon>Micromonosporaceae</taxon>
        <taxon>Catellatospora</taxon>
    </lineage>
</organism>
<reference evidence="1 2" key="1">
    <citation type="submission" date="2021-01" db="EMBL/GenBank/DDBJ databases">
        <title>Whole genome shotgun sequence of Catellatospora chokoriensis NBRC 107358.</title>
        <authorList>
            <person name="Komaki H."/>
            <person name="Tamura T."/>
        </authorList>
    </citation>
    <scope>NUCLEOTIDE SEQUENCE [LARGE SCALE GENOMIC DNA]</scope>
    <source>
        <strain evidence="1 2">NBRC 107358</strain>
    </source>
</reference>
<comment type="caution">
    <text evidence="1">The sequence shown here is derived from an EMBL/GenBank/DDBJ whole genome shotgun (WGS) entry which is preliminary data.</text>
</comment>
<proteinExistence type="predicted"/>
<accession>A0A8J3JPT7</accession>
<keyword evidence="2" id="KW-1185">Reference proteome</keyword>
<dbReference type="AlphaFoldDB" id="A0A8J3JPT7"/>
<gene>
    <name evidence="1" type="ORF">Cch02nite_23060</name>
</gene>
<sequence length="249" mass="27468">MAPPRSDIEYTEPFRKAFEQIRTGLDRAVEEFNKIVEQVKDWAWLLGGAALWWIKNNLDAVREGLQKIMDRARYAFDHELPVLSLITTSFTWVDQVKGPVSELSFTTTEPRDQNLAKWTGDTAASYRDKAAKQKAAVDETVAKAEFISQWLFKIAQANVDYAVELAKVVTGLVGKLIQAGVAATTVIDIPWAIDTLAESIGDLIEDGLNNLLTVGGRFVAALGDVRDLATQVGDHSKLPGGRWPEAVRG</sequence>
<evidence type="ECO:0000313" key="2">
    <source>
        <dbReference type="Proteomes" id="UP000619293"/>
    </source>
</evidence>
<protein>
    <submittedName>
        <fullName evidence="1">Uncharacterized protein</fullName>
    </submittedName>
</protein>
<dbReference type="Proteomes" id="UP000619293">
    <property type="component" value="Unassembled WGS sequence"/>
</dbReference>